<dbReference type="Gene3D" id="2.30.31.10">
    <property type="entry name" value="Transcriptional Coactivator Pc4, Chain A"/>
    <property type="match status" value="1"/>
</dbReference>
<organism evidence="2 3">
    <name type="scientific">Desulfobacca acetoxidans (strain ATCC 700848 / DSM 11109 / ASRB2)</name>
    <dbReference type="NCBI Taxonomy" id="880072"/>
    <lineage>
        <taxon>Bacteria</taxon>
        <taxon>Pseudomonadati</taxon>
        <taxon>Thermodesulfobacteriota</taxon>
        <taxon>Desulfobaccia</taxon>
        <taxon>Desulfobaccales</taxon>
        <taxon>Desulfobaccaceae</taxon>
        <taxon>Desulfobacca</taxon>
    </lineage>
</organism>
<evidence type="ECO:0000259" key="1">
    <source>
        <dbReference type="Pfam" id="PF02229"/>
    </source>
</evidence>
<reference evidence="2 3" key="1">
    <citation type="journal article" date="2011" name="Stand. Genomic Sci.">
        <title>Complete genome sequence of the acetate-degrading sulfate reducer Desulfobacca acetoxidans type strain (ASRB2).</title>
        <authorList>
            <person name="Goker M."/>
            <person name="Teshima H."/>
            <person name="Lapidus A."/>
            <person name="Nolan M."/>
            <person name="Lucas S."/>
            <person name="Hammon N."/>
            <person name="Deshpande S."/>
            <person name="Cheng J.F."/>
            <person name="Tapia R."/>
            <person name="Han C."/>
            <person name="Goodwin L."/>
            <person name="Pitluck S."/>
            <person name="Huntemann M."/>
            <person name="Liolios K."/>
            <person name="Ivanova N."/>
            <person name="Pagani I."/>
            <person name="Mavromatis K."/>
            <person name="Ovchinikova G."/>
            <person name="Pati A."/>
            <person name="Chen A."/>
            <person name="Palaniappan K."/>
            <person name="Land M."/>
            <person name="Hauser L."/>
            <person name="Brambilla E.M."/>
            <person name="Rohde M."/>
            <person name="Spring S."/>
            <person name="Detter J.C."/>
            <person name="Woyke T."/>
            <person name="Bristow J."/>
            <person name="Eisen J.A."/>
            <person name="Markowitz V."/>
            <person name="Hugenholtz P."/>
            <person name="Kyrpides N.C."/>
            <person name="Klenk H.P."/>
        </authorList>
    </citation>
    <scope>NUCLEOTIDE SEQUENCE [LARGE SCALE GENOMIC DNA]</scope>
    <source>
        <strain evidence="3">ATCC 700848 / DSM 11109 / ASRB2</strain>
    </source>
</reference>
<dbReference type="AlphaFoldDB" id="F2NH04"/>
<sequence length="317" mass="35777">MEDQDLGTIILAVSSELVFSIGSYKGKHYAKIRKFVKTGKYSGPTKAGLSFTGHTLVALIKILQQLQASLPGVQEQEIARLPKTGDREIVVLIMPPDDVQSLPNIDIREYIESANFTGFSKKGVRFNWHKLQDVLALLQVQAQQLQQHEKQTPTLFPEARPEWVNEAEKLNSPASGGKDEVLEKLLPSGPKIFPEDFLDNVQGGAQEVELSSDVLKVEQQSDGTYAVCSEFGFCHGVRNPTEGNYLFYSWLRGKTKVQLPQEMITVFRTVKAYENYLRNLQKSLIQAYERKSGHRPIAEHRVKQVFNRYGLPWIEGS</sequence>
<protein>
    <recommendedName>
        <fullName evidence="1">Transcriptional coactivator p15 (PC4) C-terminal domain-containing protein</fullName>
    </recommendedName>
</protein>
<dbReference type="GO" id="GO:0006355">
    <property type="term" value="P:regulation of DNA-templated transcription"/>
    <property type="evidence" value="ECO:0007669"/>
    <property type="project" value="InterPro"/>
</dbReference>
<dbReference type="InterPro" id="IPR003173">
    <property type="entry name" value="PC4_C"/>
</dbReference>
<proteinExistence type="predicted"/>
<dbReference type="eggNOG" id="COG0286">
    <property type="taxonomic scope" value="Bacteria"/>
</dbReference>
<dbReference type="GO" id="GO:0003677">
    <property type="term" value="F:DNA binding"/>
    <property type="evidence" value="ECO:0007669"/>
    <property type="project" value="InterPro"/>
</dbReference>
<accession>F2NH04</accession>
<reference evidence="3" key="2">
    <citation type="submission" date="2011-03" db="EMBL/GenBank/DDBJ databases">
        <title>The complete genome of Desulfobacca acetoxidans DSM 11109.</title>
        <authorList>
            <consortium name="US DOE Joint Genome Institute (JGI-PGF)"/>
            <person name="Lucas S."/>
            <person name="Copeland A."/>
            <person name="Lapidus A."/>
            <person name="Bruce D."/>
            <person name="Goodwin L."/>
            <person name="Pitluck S."/>
            <person name="Peters L."/>
            <person name="Kyrpides N."/>
            <person name="Mavromatis K."/>
            <person name="Ivanova N."/>
            <person name="Ovchinnikova G."/>
            <person name="Teshima H."/>
            <person name="Detter J.C."/>
            <person name="Han C."/>
            <person name="Land M."/>
            <person name="Hauser L."/>
            <person name="Markowitz V."/>
            <person name="Cheng J.-F."/>
            <person name="Hugenholtz P."/>
            <person name="Woyke T."/>
            <person name="Wu D."/>
            <person name="Spring S."/>
            <person name="Schueler E."/>
            <person name="Brambilla E."/>
            <person name="Klenk H.-P."/>
            <person name="Eisen J.A."/>
        </authorList>
    </citation>
    <scope>NUCLEOTIDE SEQUENCE [LARGE SCALE GENOMIC DNA]</scope>
    <source>
        <strain evidence="3">ATCC 700848 / DSM 11109 / ASRB2</strain>
    </source>
</reference>
<evidence type="ECO:0000313" key="2">
    <source>
        <dbReference type="EMBL" id="AEB08775.1"/>
    </source>
</evidence>
<name>F2NH04_DESAR</name>
<dbReference type="Pfam" id="PF02229">
    <property type="entry name" value="PC4"/>
    <property type="match status" value="1"/>
</dbReference>
<gene>
    <name evidence="2" type="ordered locus">Desac_0901</name>
</gene>
<evidence type="ECO:0000313" key="3">
    <source>
        <dbReference type="Proteomes" id="UP000000483"/>
    </source>
</evidence>
<dbReference type="InterPro" id="IPR009044">
    <property type="entry name" value="ssDNA-bd_transcriptional_reg"/>
</dbReference>
<dbReference type="KEGG" id="dao:Desac_0901"/>
<dbReference type="EMBL" id="CP002629">
    <property type="protein sequence ID" value="AEB08775.1"/>
    <property type="molecule type" value="Genomic_DNA"/>
</dbReference>
<dbReference type="HOGENOM" id="CLU_876397_0_0_7"/>
<dbReference type="Proteomes" id="UP000000483">
    <property type="component" value="Chromosome"/>
</dbReference>
<dbReference type="STRING" id="880072.Desac_0901"/>
<keyword evidence="3" id="KW-1185">Reference proteome</keyword>
<feature type="domain" description="Transcriptional coactivator p15 (PC4) C-terminal" evidence="1">
    <location>
        <begin position="14"/>
        <end position="62"/>
    </location>
</feature>